<dbReference type="SUPFAM" id="SSF55298">
    <property type="entry name" value="YjgF-like"/>
    <property type="match status" value="1"/>
</dbReference>
<name>A0A402CQ94_9BACT</name>
<dbReference type="CDD" id="cd00448">
    <property type="entry name" value="YjgF_YER057c_UK114_family"/>
    <property type="match status" value="1"/>
</dbReference>
<organism evidence="2 3">
    <name type="scientific">Capsulimonas corticalis</name>
    <dbReference type="NCBI Taxonomy" id="2219043"/>
    <lineage>
        <taxon>Bacteria</taxon>
        <taxon>Bacillati</taxon>
        <taxon>Armatimonadota</taxon>
        <taxon>Armatimonadia</taxon>
        <taxon>Capsulimonadales</taxon>
        <taxon>Capsulimonadaceae</taxon>
        <taxon>Capsulimonas</taxon>
    </lineage>
</organism>
<dbReference type="InterPro" id="IPR019897">
    <property type="entry name" value="RidA_CS"/>
</dbReference>
<reference evidence="2 3" key="1">
    <citation type="journal article" date="2019" name="Int. J. Syst. Evol. Microbiol.">
        <title>Capsulimonas corticalis gen. nov., sp. nov., an aerobic capsulated bacterium, of a novel bacterial order, Capsulimonadales ord. nov., of the class Armatimonadia of the phylum Armatimonadetes.</title>
        <authorList>
            <person name="Li J."/>
            <person name="Kudo C."/>
            <person name="Tonouchi A."/>
        </authorList>
    </citation>
    <scope>NUCLEOTIDE SEQUENCE [LARGE SCALE GENOMIC DNA]</scope>
    <source>
        <strain evidence="2 3">AX-7</strain>
    </source>
</reference>
<gene>
    <name evidence="2" type="ORF">CCAX7_47080</name>
</gene>
<evidence type="ECO:0000256" key="1">
    <source>
        <dbReference type="ARBA" id="ARBA00010552"/>
    </source>
</evidence>
<sequence length="130" mass="14066">MEKQGIFTEAGPLQGAPYTPAVRVGDTVYVSGQIPVDPATSRLVEGDFEDQVRQCLRNLASLLKQEGLSLDNIVKTTVFLTDLEQFGEMNKIYGTYFTGVKPARSTIQISRLPLDSSIEIEAIAVAGATS</sequence>
<dbReference type="InterPro" id="IPR006056">
    <property type="entry name" value="RidA"/>
</dbReference>
<evidence type="ECO:0000313" key="2">
    <source>
        <dbReference type="EMBL" id="BDI32657.1"/>
    </source>
</evidence>
<protein>
    <submittedName>
        <fullName evidence="2">Reactive intermediate/imine deaminase</fullName>
    </submittedName>
</protein>
<dbReference type="KEGG" id="ccot:CCAX7_47080"/>
<dbReference type="PROSITE" id="PS01094">
    <property type="entry name" value="UPF0076"/>
    <property type="match status" value="1"/>
</dbReference>
<dbReference type="NCBIfam" id="TIGR00004">
    <property type="entry name" value="Rid family detoxifying hydrolase"/>
    <property type="match status" value="1"/>
</dbReference>
<comment type="similarity">
    <text evidence="1">Belongs to the RutC family.</text>
</comment>
<dbReference type="PANTHER" id="PTHR11803:SF39">
    <property type="entry name" value="2-IMINOBUTANOATE_2-IMINOPROPANOATE DEAMINASE"/>
    <property type="match status" value="1"/>
</dbReference>
<dbReference type="Gene3D" id="3.30.1330.40">
    <property type="entry name" value="RutC-like"/>
    <property type="match status" value="1"/>
</dbReference>
<accession>A0A402CQ94</accession>
<dbReference type="PANTHER" id="PTHR11803">
    <property type="entry name" value="2-IMINOBUTANOATE/2-IMINOPROPANOATE DEAMINASE RIDA"/>
    <property type="match status" value="1"/>
</dbReference>
<dbReference type="GO" id="GO:0005829">
    <property type="term" value="C:cytosol"/>
    <property type="evidence" value="ECO:0007669"/>
    <property type="project" value="TreeGrafter"/>
</dbReference>
<dbReference type="AlphaFoldDB" id="A0A402CQ94"/>
<dbReference type="InterPro" id="IPR006175">
    <property type="entry name" value="YjgF/YER057c/UK114"/>
</dbReference>
<dbReference type="RefSeq" id="WP_119319635.1">
    <property type="nucleotide sequence ID" value="NZ_AP025739.1"/>
</dbReference>
<keyword evidence="3" id="KW-1185">Reference proteome</keyword>
<dbReference type="FunCoup" id="A0A402CQ94">
    <property type="interactions" value="441"/>
</dbReference>
<dbReference type="EMBL" id="AP025739">
    <property type="protein sequence ID" value="BDI32657.1"/>
    <property type="molecule type" value="Genomic_DNA"/>
</dbReference>
<dbReference type="GO" id="GO:0019239">
    <property type="term" value="F:deaminase activity"/>
    <property type="evidence" value="ECO:0007669"/>
    <property type="project" value="TreeGrafter"/>
</dbReference>
<dbReference type="OrthoDB" id="9803101at2"/>
<dbReference type="Pfam" id="PF01042">
    <property type="entry name" value="Ribonuc_L-PSP"/>
    <property type="match status" value="1"/>
</dbReference>
<dbReference type="InterPro" id="IPR035959">
    <property type="entry name" value="RutC-like_sf"/>
</dbReference>
<dbReference type="Proteomes" id="UP000287394">
    <property type="component" value="Chromosome"/>
</dbReference>
<dbReference type="FunFam" id="3.30.1330.40:FF:000001">
    <property type="entry name" value="L-PSP family endoribonuclease"/>
    <property type="match status" value="1"/>
</dbReference>
<proteinExistence type="inferred from homology"/>
<evidence type="ECO:0000313" key="3">
    <source>
        <dbReference type="Proteomes" id="UP000287394"/>
    </source>
</evidence>